<dbReference type="SUPFAM" id="SSF53927">
    <property type="entry name" value="Cytidine deaminase-like"/>
    <property type="match status" value="1"/>
</dbReference>
<accession>A0ABM7WY96</accession>
<keyword evidence="5" id="KW-1185">Reference proteome</keyword>
<comment type="function">
    <text evidence="3">Required for formate dehydrogenase (FDH) activity. Acts as a sulfur carrier protein that transfers sulfur from IscS to the molybdenum cofactor prior to its insertion into FDH.</text>
</comment>
<dbReference type="HAMAP" id="MF_00187">
    <property type="entry name" value="FdhD"/>
    <property type="match status" value="1"/>
</dbReference>
<proteinExistence type="inferred from homology"/>
<sequence length="287" mass="29526">MDRPAAPAGAVATRPVVRDGAETVDAVAVEEPLEIRVDGDRIATTMRTPGSDHDLALGFLLAEGIIAGAEDVGSMFHCGRPGEEGYGNVLDVTSAGGHRIDPERILDSRRFLPVSSACGVCGREAIDRLLARVPAVASDARADRALVVRAMDALRRSQPVFERTGGLHAAVLVGAGGEVLAAAEDVGRHNAVDKVVGALLRQGVLGARATASGRPVVLAVSGRAGFEIVQKAAVAGVPVVASVSAPSSLAVDLAVRAGVALLGFVRGERMNVYAHAWRVDATASCPR</sequence>
<dbReference type="InterPro" id="IPR003786">
    <property type="entry name" value="FdhD"/>
</dbReference>
<dbReference type="RefSeq" id="WP_248352889.1">
    <property type="nucleotide sequence ID" value="NZ_AP025591.1"/>
</dbReference>
<evidence type="ECO:0000313" key="5">
    <source>
        <dbReference type="Proteomes" id="UP001162891"/>
    </source>
</evidence>
<feature type="binding site" evidence="3">
    <location>
        <begin position="264"/>
        <end position="269"/>
    </location>
    <ligand>
        <name>Mo-bis(molybdopterin guanine dinucleotide)</name>
        <dbReference type="ChEBI" id="CHEBI:60539"/>
    </ligand>
</feature>
<gene>
    <name evidence="3 4" type="primary">fdhD</name>
    <name evidence="4" type="ORF">AMOR_34940</name>
</gene>
<dbReference type="Pfam" id="PF02634">
    <property type="entry name" value="FdhD-NarQ"/>
    <property type="match status" value="1"/>
</dbReference>
<dbReference type="InterPro" id="IPR016193">
    <property type="entry name" value="Cytidine_deaminase-like"/>
</dbReference>
<keyword evidence="2 3" id="KW-0501">Molybdenum cofactor biosynthesis</keyword>
<keyword evidence="1 3" id="KW-0963">Cytoplasm</keyword>
<comment type="similarity">
    <text evidence="3">Belongs to the FdhD family.</text>
</comment>
<reference evidence="5" key="1">
    <citation type="journal article" date="2022" name="Int. J. Syst. Evol. Microbiol.">
        <title>Anaeromyxobacter oryzae sp. nov., Anaeromyxobacter diazotrophicus sp. nov. and Anaeromyxobacter paludicola sp. nov., isolated from paddy soils.</title>
        <authorList>
            <person name="Itoh H."/>
            <person name="Xu Z."/>
            <person name="Mise K."/>
            <person name="Masuda Y."/>
            <person name="Ushijima N."/>
            <person name="Hayakawa C."/>
            <person name="Shiratori Y."/>
            <person name="Senoo K."/>
        </authorList>
    </citation>
    <scope>NUCLEOTIDE SEQUENCE [LARGE SCALE GENOMIC DNA]</scope>
    <source>
        <strain evidence="5">Red232</strain>
    </source>
</reference>
<dbReference type="Proteomes" id="UP001162891">
    <property type="component" value="Chromosome"/>
</dbReference>
<comment type="subcellular location">
    <subcellularLocation>
        <location evidence="3">Cytoplasm</location>
    </subcellularLocation>
</comment>
<dbReference type="Gene3D" id="3.40.140.10">
    <property type="entry name" value="Cytidine Deaminase, domain 2"/>
    <property type="match status" value="1"/>
</dbReference>
<dbReference type="NCBIfam" id="NF001943">
    <property type="entry name" value="PRK00724.1-2"/>
    <property type="match status" value="1"/>
</dbReference>
<dbReference type="NCBIfam" id="TIGR00129">
    <property type="entry name" value="fdhD_narQ"/>
    <property type="match status" value="1"/>
</dbReference>
<dbReference type="EMBL" id="AP025591">
    <property type="protein sequence ID" value="BDG04498.1"/>
    <property type="molecule type" value="Genomic_DNA"/>
</dbReference>
<dbReference type="PIRSF" id="PIRSF015626">
    <property type="entry name" value="FdhD"/>
    <property type="match status" value="1"/>
</dbReference>
<dbReference type="Gene3D" id="3.10.20.10">
    <property type="match status" value="1"/>
</dbReference>
<protein>
    <recommendedName>
        <fullName evidence="3">Sulfur carrier protein FdhD</fullName>
    </recommendedName>
</protein>
<evidence type="ECO:0000256" key="3">
    <source>
        <dbReference type="HAMAP-Rule" id="MF_00187"/>
    </source>
</evidence>
<feature type="active site" description="Cysteine persulfide intermediate" evidence="3">
    <location>
        <position position="118"/>
    </location>
</feature>
<dbReference type="PANTHER" id="PTHR30592">
    <property type="entry name" value="FORMATE DEHYDROGENASE"/>
    <property type="match status" value="1"/>
</dbReference>
<organism evidence="4 5">
    <name type="scientific">Anaeromyxobacter oryzae</name>
    <dbReference type="NCBI Taxonomy" id="2918170"/>
    <lineage>
        <taxon>Bacteria</taxon>
        <taxon>Pseudomonadati</taxon>
        <taxon>Myxococcota</taxon>
        <taxon>Myxococcia</taxon>
        <taxon>Myxococcales</taxon>
        <taxon>Cystobacterineae</taxon>
        <taxon>Anaeromyxobacteraceae</taxon>
        <taxon>Anaeromyxobacter</taxon>
    </lineage>
</organism>
<name>A0ABM7WY96_9BACT</name>
<evidence type="ECO:0000313" key="4">
    <source>
        <dbReference type="EMBL" id="BDG04498.1"/>
    </source>
</evidence>
<evidence type="ECO:0000256" key="1">
    <source>
        <dbReference type="ARBA" id="ARBA00022490"/>
    </source>
</evidence>
<dbReference type="PANTHER" id="PTHR30592:SF1">
    <property type="entry name" value="SULFUR CARRIER PROTEIN FDHD"/>
    <property type="match status" value="1"/>
</dbReference>
<evidence type="ECO:0000256" key="2">
    <source>
        <dbReference type="ARBA" id="ARBA00023150"/>
    </source>
</evidence>